<evidence type="ECO:0000313" key="7">
    <source>
        <dbReference type="Proteomes" id="UP000254134"/>
    </source>
</evidence>
<feature type="binding site" evidence="4">
    <location>
        <position position="246"/>
    </location>
    <ligand>
        <name>Mn(2+)</name>
        <dbReference type="ChEBI" id="CHEBI:29035"/>
        <label>1</label>
    </ligand>
</feature>
<comment type="similarity">
    <text evidence="1">Belongs to the arginase family. Agmatinase subfamily.</text>
</comment>
<evidence type="ECO:0000313" key="6">
    <source>
        <dbReference type="EMBL" id="RDI75309.1"/>
    </source>
</evidence>
<dbReference type="GO" id="GO:0046872">
    <property type="term" value="F:metal ion binding"/>
    <property type="evidence" value="ECO:0007669"/>
    <property type="project" value="UniProtKB-KW"/>
</dbReference>
<reference evidence="7" key="2">
    <citation type="journal article" date="2019" name="MicrobiologyOpen">
        <title>High-quality draft genome sequence of Gaiella occulta isolated from a 150 meter deep mineral water borehole and comparison with the genome sequences of other deep-branching lineages of the phylum Actinobacteria.</title>
        <authorList>
            <person name="Severino R."/>
            <person name="Froufe H.J.C."/>
            <person name="Barroso C."/>
            <person name="Albuquerque L."/>
            <person name="Lobo-da-Cunha A."/>
            <person name="da Costa M.S."/>
            <person name="Egas C."/>
        </authorList>
    </citation>
    <scope>NUCLEOTIDE SEQUENCE [LARGE SCALE GENOMIC DNA]</scope>
    <source>
        <strain evidence="7">F2-233</strain>
    </source>
</reference>
<dbReference type="PANTHER" id="PTHR11358">
    <property type="entry name" value="ARGINASE/AGMATINASE"/>
    <property type="match status" value="1"/>
</dbReference>
<protein>
    <submittedName>
        <fullName evidence="6">Agmatinase: agmatinase</fullName>
    </submittedName>
</protein>
<keyword evidence="7" id="KW-1185">Reference proteome</keyword>
<evidence type="ECO:0000256" key="1">
    <source>
        <dbReference type="ARBA" id="ARBA00009227"/>
    </source>
</evidence>
<feature type="binding site" evidence="4">
    <location>
        <position position="157"/>
    </location>
    <ligand>
        <name>Mn(2+)</name>
        <dbReference type="ChEBI" id="CHEBI:29035"/>
        <label>1</label>
    </ligand>
</feature>
<proteinExistence type="inferred from homology"/>
<dbReference type="NCBIfam" id="TIGR01230">
    <property type="entry name" value="agmatinase"/>
    <property type="match status" value="1"/>
</dbReference>
<dbReference type="OrthoDB" id="9788689at2"/>
<comment type="cofactor">
    <cofactor evidence="4">
        <name>Mn(2+)</name>
        <dbReference type="ChEBI" id="CHEBI:29035"/>
    </cofactor>
    <text evidence="4">Binds 2 manganese ions per subunit.</text>
</comment>
<evidence type="ECO:0000256" key="4">
    <source>
        <dbReference type="PIRSR" id="PIRSR036979-1"/>
    </source>
</evidence>
<reference evidence="6 7" key="1">
    <citation type="submission" date="2018-07" db="EMBL/GenBank/DDBJ databases">
        <title>High-quality-draft genome sequence of Gaiella occulta.</title>
        <authorList>
            <person name="Severino R."/>
            <person name="Froufe H.J.C."/>
            <person name="Rainey F.A."/>
            <person name="Barroso C."/>
            <person name="Albuquerque L."/>
            <person name="Lobo-Da-Cunha A."/>
            <person name="Da Costa M.S."/>
            <person name="Egas C."/>
        </authorList>
    </citation>
    <scope>NUCLEOTIDE SEQUENCE [LARGE SCALE GENOMIC DNA]</scope>
    <source>
        <strain evidence="6 7">F2-233</strain>
    </source>
</reference>
<dbReference type="PRINTS" id="PR00116">
    <property type="entry name" value="ARGINASE"/>
</dbReference>
<dbReference type="InterPro" id="IPR006035">
    <property type="entry name" value="Ureohydrolase"/>
</dbReference>
<dbReference type="InterPro" id="IPR020855">
    <property type="entry name" value="Ureohydrolase_Mn_BS"/>
</dbReference>
<dbReference type="PROSITE" id="PS01053">
    <property type="entry name" value="ARGINASE_1"/>
    <property type="match status" value="1"/>
</dbReference>
<feature type="binding site" evidence="4">
    <location>
        <position position="153"/>
    </location>
    <ligand>
        <name>Mn(2+)</name>
        <dbReference type="ChEBI" id="CHEBI:29035"/>
        <label>1</label>
    </ligand>
</feature>
<organism evidence="6 7">
    <name type="scientific">Gaiella occulta</name>
    <dbReference type="NCBI Taxonomy" id="1002870"/>
    <lineage>
        <taxon>Bacteria</taxon>
        <taxon>Bacillati</taxon>
        <taxon>Actinomycetota</taxon>
        <taxon>Thermoleophilia</taxon>
        <taxon>Gaiellales</taxon>
        <taxon>Gaiellaceae</taxon>
        <taxon>Gaiella</taxon>
    </lineage>
</organism>
<comment type="caution">
    <text evidence="6">The sequence shown here is derived from an EMBL/GenBank/DDBJ whole genome shotgun (WGS) entry which is preliminary data.</text>
</comment>
<dbReference type="GO" id="GO:0033389">
    <property type="term" value="P:putrescine biosynthetic process from arginine, via agmatine"/>
    <property type="evidence" value="ECO:0007669"/>
    <property type="project" value="TreeGrafter"/>
</dbReference>
<name>A0A7M2YZ58_9ACTN</name>
<keyword evidence="4" id="KW-0464">Manganese</keyword>
<dbReference type="InterPro" id="IPR005925">
    <property type="entry name" value="Agmatinase-rel"/>
</dbReference>
<dbReference type="AlphaFoldDB" id="A0A7M2YZ58"/>
<dbReference type="InterPro" id="IPR023696">
    <property type="entry name" value="Ureohydrolase_dom_sf"/>
</dbReference>
<evidence type="ECO:0000256" key="2">
    <source>
        <dbReference type="ARBA" id="ARBA00022723"/>
    </source>
</evidence>
<evidence type="ECO:0000256" key="3">
    <source>
        <dbReference type="ARBA" id="ARBA00022801"/>
    </source>
</evidence>
<dbReference type="PANTHER" id="PTHR11358:SF26">
    <property type="entry name" value="GUANIDINO ACID HYDROLASE, MITOCHONDRIAL"/>
    <property type="match status" value="1"/>
</dbReference>
<dbReference type="Gene3D" id="3.40.800.10">
    <property type="entry name" value="Ureohydrolase domain"/>
    <property type="match status" value="1"/>
</dbReference>
<evidence type="ECO:0000256" key="5">
    <source>
        <dbReference type="RuleBase" id="RU003684"/>
    </source>
</evidence>
<gene>
    <name evidence="6" type="ORF">Gocc_1107</name>
</gene>
<keyword evidence="2 4" id="KW-0479">Metal-binding</keyword>
<dbReference type="RefSeq" id="WP_114795526.1">
    <property type="nucleotide sequence ID" value="NZ_QQZY01000002.1"/>
</dbReference>
<accession>A0A7M2YZ58</accession>
<dbReference type="PROSITE" id="PS51409">
    <property type="entry name" value="ARGINASE_2"/>
    <property type="match status" value="1"/>
</dbReference>
<feature type="binding site" evidence="4">
    <location>
        <position position="155"/>
    </location>
    <ligand>
        <name>Mn(2+)</name>
        <dbReference type="ChEBI" id="CHEBI:29035"/>
        <label>1</label>
    </ligand>
</feature>
<dbReference type="SUPFAM" id="SSF52768">
    <property type="entry name" value="Arginase/deacetylase"/>
    <property type="match status" value="1"/>
</dbReference>
<feature type="binding site" evidence="4">
    <location>
        <position position="130"/>
    </location>
    <ligand>
        <name>Mn(2+)</name>
        <dbReference type="ChEBI" id="CHEBI:29035"/>
        <label>1</label>
    </ligand>
</feature>
<sequence length="322" mass="34224">MVDPLRRWKEMGLPDKPDFAGLLTFAGLPFTEEPAELEGVDVAIVGAPSDDLVSDRPGTRFGPRAIRAASCPPGPHLEAKVDATAELRVVDFGDAAVVPADVARTHAAIERVVGQVVAAGAIPVVLGGDHSISEPDVKAVAAVHGPVGLVHFDTHTDTGEEVFGVEVSHGTPMYRLVRDGHVDPRRYVQIGLRGYWPGERELGWQAQRGITSFFMHDVRDRGIRAVVEDAIAVVGDGPVFLTVDVDVLDPAFAPGTGTPEPGGMTSIDLLWACRELAARLRLVGMDVVEVIPTAVASADITALVADRIVREALTGIALRRRG</sequence>
<dbReference type="PIRSF" id="PIRSF036979">
    <property type="entry name" value="Arginase"/>
    <property type="match status" value="1"/>
</dbReference>
<feature type="binding site" evidence="4">
    <location>
        <position position="244"/>
    </location>
    <ligand>
        <name>Mn(2+)</name>
        <dbReference type="ChEBI" id="CHEBI:29035"/>
        <label>1</label>
    </ligand>
</feature>
<dbReference type="Pfam" id="PF00491">
    <property type="entry name" value="Arginase"/>
    <property type="match status" value="1"/>
</dbReference>
<dbReference type="EMBL" id="QQZY01000002">
    <property type="protein sequence ID" value="RDI75309.1"/>
    <property type="molecule type" value="Genomic_DNA"/>
</dbReference>
<dbReference type="GO" id="GO:0008783">
    <property type="term" value="F:agmatinase activity"/>
    <property type="evidence" value="ECO:0007669"/>
    <property type="project" value="TreeGrafter"/>
</dbReference>
<dbReference type="Proteomes" id="UP000254134">
    <property type="component" value="Unassembled WGS sequence"/>
</dbReference>
<keyword evidence="3 5" id="KW-0378">Hydrolase</keyword>